<organism evidence="3 4">
    <name type="scientific">Methanobrevibacter millerae</name>
    <dbReference type="NCBI Taxonomy" id="230361"/>
    <lineage>
        <taxon>Archaea</taxon>
        <taxon>Methanobacteriati</taxon>
        <taxon>Methanobacteriota</taxon>
        <taxon>Methanomada group</taxon>
        <taxon>Methanobacteria</taxon>
        <taxon>Methanobacteriales</taxon>
        <taxon>Methanobacteriaceae</taxon>
        <taxon>Methanobrevibacter</taxon>
    </lineage>
</organism>
<sequence length="204" mass="22870">MESYEPDQYMKPHGDEGILVIEEMNDEHRYIGDFALECVDVDEKAKVIDLGCGGGVNIERFLELTKNNVDGLDYSDVAVAQSIKRNQNAVDNNKCNVICADVTDMPIEDDSYDLATAFSTIFFWPNLTETFKEVLRIVKPGGEFMIAQGTDGTNPLDEEWIDTIKGINVYTADELESYLLEAGFKSVEIFKKEGTYLLVVIGKK</sequence>
<keyword evidence="3" id="KW-0489">Methyltransferase</keyword>
<dbReference type="Pfam" id="PF08241">
    <property type="entry name" value="Methyltransf_11"/>
    <property type="match status" value="1"/>
</dbReference>
<evidence type="ECO:0000313" key="3">
    <source>
        <dbReference type="EMBL" id="SDA40289.1"/>
    </source>
</evidence>
<name>A0A1G5V350_9EURY</name>
<evidence type="ECO:0000259" key="2">
    <source>
        <dbReference type="Pfam" id="PF08241"/>
    </source>
</evidence>
<dbReference type="AlphaFoldDB" id="A0A1G5V350"/>
<keyword evidence="1 3" id="KW-0808">Transferase</keyword>
<evidence type="ECO:0000256" key="1">
    <source>
        <dbReference type="ARBA" id="ARBA00022679"/>
    </source>
</evidence>
<keyword evidence="4" id="KW-1185">Reference proteome</keyword>
<dbReference type="InterPro" id="IPR013216">
    <property type="entry name" value="Methyltransf_11"/>
</dbReference>
<dbReference type="RefSeq" id="WP_149730967.1">
    <property type="nucleotide sequence ID" value="NZ_FMXB01000002.1"/>
</dbReference>
<dbReference type="InterPro" id="IPR050447">
    <property type="entry name" value="Erg6_SMT_methyltransf"/>
</dbReference>
<dbReference type="EMBL" id="FMXB01000002">
    <property type="protein sequence ID" value="SDA40289.1"/>
    <property type="molecule type" value="Genomic_DNA"/>
</dbReference>
<evidence type="ECO:0000313" key="4">
    <source>
        <dbReference type="Proteomes" id="UP000323439"/>
    </source>
</evidence>
<dbReference type="OrthoDB" id="1018at2157"/>
<dbReference type="CDD" id="cd02440">
    <property type="entry name" value="AdoMet_MTases"/>
    <property type="match status" value="1"/>
</dbReference>
<dbReference type="GO" id="GO:0016126">
    <property type="term" value="P:sterol biosynthetic process"/>
    <property type="evidence" value="ECO:0007669"/>
    <property type="project" value="TreeGrafter"/>
</dbReference>
<proteinExistence type="predicted"/>
<dbReference type="PANTHER" id="PTHR44068">
    <property type="entry name" value="ZGC:194242"/>
    <property type="match status" value="1"/>
</dbReference>
<accession>A0A1G5V350</accession>
<dbReference type="GO" id="GO:0032259">
    <property type="term" value="P:methylation"/>
    <property type="evidence" value="ECO:0007669"/>
    <property type="project" value="UniProtKB-KW"/>
</dbReference>
<protein>
    <submittedName>
        <fullName evidence="3">Methyltransferase domain-containing protein</fullName>
    </submittedName>
</protein>
<dbReference type="Proteomes" id="UP000323439">
    <property type="component" value="Unassembled WGS sequence"/>
</dbReference>
<feature type="domain" description="Methyltransferase type 11" evidence="2">
    <location>
        <begin position="49"/>
        <end position="146"/>
    </location>
</feature>
<dbReference type="Gene3D" id="3.40.50.150">
    <property type="entry name" value="Vaccinia Virus protein VP39"/>
    <property type="match status" value="1"/>
</dbReference>
<dbReference type="SUPFAM" id="SSF53335">
    <property type="entry name" value="S-adenosyl-L-methionine-dependent methyltransferases"/>
    <property type="match status" value="1"/>
</dbReference>
<gene>
    <name evidence="3" type="ORF">SAMN02910315_00326</name>
</gene>
<dbReference type="GO" id="GO:0003838">
    <property type="term" value="F:sterol 24-C-methyltransferase activity"/>
    <property type="evidence" value="ECO:0007669"/>
    <property type="project" value="TreeGrafter"/>
</dbReference>
<dbReference type="InterPro" id="IPR029063">
    <property type="entry name" value="SAM-dependent_MTases_sf"/>
</dbReference>
<dbReference type="PANTHER" id="PTHR44068:SF1">
    <property type="entry name" value="HYPOTHETICAL LOC100005854"/>
    <property type="match status" value="1"/>
</dbReference>
<reference evidence="3 4" key="1">
    <citation type="submission" date="2016-10" db="EMBL/GenBank/DDBJ databases">
        <authorList>
            <person name="Varghese N."/>
            <person name="Submissions S."/>
        </authorList>
    </citation>
    <scope>NUCLEOTIDE SEQUENCE [LARGE SCALE GENOMIC DNA]</scope>
    <source>
        <strain evidence="3 4">DSM 16643</strain>
    </source>
</reference>